<feature type="compositionally biased region" description="Basic and acidic residues" evidence="1">
    <location>
        <begin position="380"/>
        <end position="399"/>
    </location>
</feature>
<dbReference type="GO" id="GO:0000307">
    <property type="term" value="C:cyclin-dependent protein kinase holoenzyme complex"/>
    <property type="evidence" value="ECO:0007669"/>
    <property type="project" value="TreeGrafter"/>
</dbReference>
<evidence type="ECO:0000256" key="1">
    <source>
        <dbReference type="SAM" id="MobiDB-lite"/>
    </source>
</evidence>
<dbReference type="InterPro" id="IPR013922">
    <property type="entry name" value="Cyclin_PHO80-like"/>
</dbReference>
<evidence type="ECO:0000313" key="2">
    <source>
        <dbReference type="EMBL" id="KAH3686868.1"/>
    </source>
</evidence>
<dbReference type="EMBL" id="JAEUBG010001162">
    <property type="protein sequence ID" value="KAH3686868.1"/>
    <property type="molecule type" value="Genomic_DNA"/>
</dbReference>
<gene>
    <name evidence="2" type="ORF">WICPIJ_002152</name>
</gene>
<dbReference type="GO" id="GO:0005634">
    <property type="term" value="C:nucleus"/>
    <property type="evidence" value="ECO:0007669"/>
    <property type="project" value="TreeGrafter"/>
</dbReference>
<dbReference type="PANTHER" id="PTHR15615">
    <property type="match status" value="1"/>
</dbReference>
<feature type="compositionally biased region" description="Polar residues" evidence="1">
    <location>
        <begin position="176"/>
        <end position="190"/>
    </location>
</feature>
<comment type="caution">
    <text evidence="2">The sequence shown here is derived from an EMBL/GenBank/DDBJ whole genome shotgun (WGS) entry which is preliminary data.</text>
</comment>
<proteinExistence type="predicted"/>
<feature type="region of interest" description="Disordered" evidence="1">
    <location>
        <begin position="163"/>
        <end position="190"/>
    </location>
</feature>
<dbReference type="AlphaFoldDB" id="A0A9P8TP78"/>
<feature type="region of interest" description="Disordered" evidence="1">
    <location>
        <begin position="304"/>
        <end position="399"/>
    </location>
</feature>
<reference evidence="2" key="1">
    <citation type="journal article" date="2021" name="Open Biol.">
        <title>Shared evolutionary footprints suggest mitochondrial oxidative damage underlies multiple complex I losses in fungi.</title>
        <authorList>
            <person name="Schikora-Tamarit M.A."/>
            <person name="Marcet-Houben M."/>
            <person name="Nosek J."/>
            <person name="Gabaldon T."/>
        </authorList>
    </citation>
    <scope>NUCLEOTIDE SEQUENCE</scope>
    <source>
        <strain evidence="2">CBS2887</strain>
    </source>
</reference>
<dbReference type="CDD" id="cd20558">
    <property type="entry name" value="CYCLIN_ScPCL7-like"/>
    <property type="match status" value="1"/>
</dbReference>
<keyword evidence="3" id="KW-1185">Reference proteome</keyword>
<name>A0A9P8TP78_WICPI</name>
<feature type="compositionally biased region" description="Basic and acidic residues" evidence="1">
    <location>
        <begin position="344"/>
        <end position="365"/>
    </location>
</feature>
<organism evidence="2 3">
    <name type="scientific">Wickerhamomyces pijperi</name>
    <name type="common">Yeast</name>
    <name type="synonym">Pichia pijperi</name>
    <dbReference type="NCBI Taxonomy" id="599730"/>
    <lineage>
        <taxon>Eukaryota</taxon>
        <taxon>Fungi</taxon>
        <taxon>Dikarya</taxon>
        <taxon>Ascomycota</taxon>
        <taxon>Saccharomycotina</taxon>
        <taxon>Saccharomycetes</taxon>
        <taxon>Phaffomycetales</taxon>
        <taxon>Wickerhamomycetaceae</taxon>
        <taxon>Wickerhamomyces</taxon>
    </lineage>
</organism>
<dbReference type="Pfam" id="PF08613">
    <property type="entry name" value="Cyclin"/>
    <property type="match status" value="1"/>
</dbReference>
<evidence type="ECO:0008006" key="4">
    <source>
        <dbReference type="Google" id="ProtNLM"/>
    </source>
</evidence>
<dbReference type="PANTHER" id="PTHR15615:SF117">
    <property type="entry name" value="PHO85 CYCLIN PHO80"/>
    <property type="match status" value="1"/>
</dbReference>
<dbReference type="GO" id="GO:0016538">
    <property type="term" value="F:cyclin-dependent protein serine/threonine kinase regulator activity"/>
    <property type="evidence" value="ECO:0007669"/>
    <property type="project" value="TreeGrafter"/>
</dbReference>
<reference evidence="2" key="2">
    <citation type="submission" date="2021-01" db="EMBL/GenBank/DDBJ databases">
        <authorList>
            <person name="Schikora-Tamarit M.A."/>
        </authorList>
    </citation>
    <scope>NUCLEOTIDE SEQUENCE</scope>
    <source>
        <strain evidence="2">CBS2887</strain>
    </source>
</reference>
<protein>
    <recommendedName>
        <fullName evidence="4">Cyclin-like domain-containing protein</fullName>
    </recommendedName>
</protein>
<feature type="region of interest" description="Disordered" evidence="1">
    <location>
        <begin position="276"/>
        <end position="295"/>
    </location>
</feature>
<accession>A0A9P8TP78</accession>
<dbReference type="Gene3D" id="1.10.472.10">
    <property type="entry name" value="Cyclin-like"/>
    <property type="match status" value="1"/>
</dbReference>
<dbReference type="Proteomes" id="UP000774326">
    <property type="component" value="Unassembled WGS sequence"/>
</dbReference>
<evidence type="ECO:0000313" key="3">
    <source>
        <dbReference type="Proteomes" id="UP000774326"/>
    </source>
</evidence>
<sequence>MNTNQIFLPKDYINCPRDDLVVLISRMLNSIIQMNDRQEELDLDNDDLTRFHSRTPPGISVYSYLMRLSRYSSLENAVLLAAVYYIDSISQAYTNFSLNSLTVHRYLLTATTVGSKGLCDSFCTNYHYARVGGIQPAELEILEREFLVRLKYLILPKNTMASANQETEQGAEGQDQGPNRRSRSITSIPNSSGISKYDGFAVLDIYYRKMIELVGSNLSVDSVDTPDPSQYLLTPDGKDELYLSHTNTLPDTMSDFEFSKYLHNLRLQLKLTDQSQFNGNTHEQRPILIPTENQDEPLTSVEPAEVQGAQVRSSSSPDDVDDTPEIKTDTDDQQQQQAMNQETSRADNVSDKPTIEKSPLKRSIEEVANPGTRYIVQNGDGEKKIRRRIQEDHCDPKSA</sequence>
<dbReference type="OrthoDB" id="337735at2759"/>
<dbReference type="GO" id="GO:0019901">
    <property type="term" value="F:protein kinase binding"/>
    <property type="evidence" value="ECO:0007669"/>
    <property type="project" value="InterPro"/>
</dbReference>